<keyword evidence="1" id="KW-0812">Transmembrane</keyword>
<proteinExistence type="predicted"/>
<evidence type="ECO:0000313" key="3">
    <source>
        <dbReference type="Proteomes" id="UP000030014"/>
    </source>
</evidence>
<feature type="transmembrane region" description="Helical" evidence="1">
    <location>
        <begin position="77"/>
        <end position="93"/>
    </location>
</feature>
<feature type="transmembrane region" description="Helical" evidence="1">
    <location>
        <begin position="99"/>
        <end position="118"/>
    </location>
</feature>
<protein>
    <recommendedName>
        <fullName evidence="4">Integral membrane protein</fullName>
    </recommendedName>
</protein>
<gene>
    <name evidence="2" type="ORF">Z955_10290</name>
</gene>
<name>A0A0A0IBH3_CLOBO</name>
<accession>A0A0A0IBH3</accession>
<keyword evidence="1" id="KW-1133">Transmembrane helix</keyword>
<feature type="transmembrane region" description="Helical" evidence="1">
    <location>
        <begin position="42"/>
        <end position="65"/>
    </location>
</feature>
<evidence type="ECO:0008006" key="4">
    <source>
        <dbReference type="Google" id="ProtNLM"/>
    </source>
</evidence>
<keyword evidence="1" id="KW-0472">Membrane</keyword>
<sequence>MINFKKISYVILNILMLLAVIFSVMIYTSLNPNLPWYESCGTQFLAIFLISDPMLGVIYSGFIILKVMGYKFTKINFRLPIYILLGLSLPLIIDGRLGIVAICSGIVVCIISIIKIIVDIVTNFKLQNTKIES</sequence>
<evidence type="ECO:0000313" key="2">
    <source>
        <dbReference type="EMBL" id="KGM98804.1"/>
    </source>
</evidence>
<dbReference type="Proteomes" id="UP000030014">
    <property type="component" value="Unassembled WGS sequence"/>
</dbReference>
<dbReference type="AlphaFoldDB" id="A0A0A0IBH3"/>
<dbReference type="EMBL" id="JDRY01000045">
    <property type="protein sequence ID" value="KGM98804.1"/>
    <property type="molecule type" value="Genomic_DNA"/>
</dbReference>
<evidence type="ECO:0000256" key="1">
    <source>
        <dbReference type="SAM" id="Phobius"/>
    </source>
</evidence>
<dbReference type="RefSeq" id="WP_039259678.1">
    <property type="nucleotide sequence ID" value="NZ_JDRY01000045.1"/>
</dbReference>
<organism evidence="2 3">
    <name type="scientific">Clostridium botulinum C/D str. DC5</name>
    <dbReference type="NCBI Taxonomy" id="1443128"/>
    <lineage>
        <taxon>Bacteria</taxon>
        <taxon>Bacillati</taxon>
        <taxon>Bacillota</taxon>
        <taxon>Clostridia</taxon>
        <taxon>Eubacteriales</taxon>
        <taxon>Clostridiaceae</taxon>
        <taxon>Clostridium</taxon>
    </lineage>
</organism>
<reference evidence="2 3" key="1">
    <citation type="submission" date="2014-01" db="EMBL/GenBank/DDBJ databases">
        <title>Plasmidome dynamics in the species complex Clostridium novyi sensu lato converts strains of independent lineages into distinctly different pathogens.</title>
        <authorList>
            <person name="Skarin H."/>
            <person name="Segerman B."/>
        </authorList>
    </citation>
    <scope>NUCLEOTIDE SEQUENCE [LARGE SCALE GENOMIC DNA]</scope>
    <source>
        <strain evidence="2 3">DC5</strain>
    </source>
</reference>
<feature type="transmembrane region" description="Helical" evidence="1">
    <location>
        <begin position="7"/>
        <end position="30"/>
    </location>
</feature>
<comment type="caution">
    <text evidence="2">The sequence shown here is derived from an EMBL/GenBank/DDBJ whole genome shotgun (WGS) entry which is preliminary data.</text>
</comment>